<gene>
    <name evidence="8" type="ORF">J2W36_004987</name>
</gene>
<feature type="domain" description="Type II secretion system protein GspF" evidence="7">
    <location>
        <begin position="182"/>
        <end position="309"/>
    </location>
</feature>
<keyword evidence="3 6" id="KW-0812">Transmembrane</keyword>
<dbReference type="Pfam" id="PF00482">
    <property type="entry name" value="T2SSF"/>
    <property type="match status" value="1"/>
</dbReference>
<dbReference type="PANTHER" id="PTHR35007:SF2">
    <property type="entry name" value="PILUS ASSEMBLE PROTEIN"/>
    <property type="match status" value="1"/>
</dbReference>
<comment type="caution">
    <text evidence="8">The sequence shown here is derived from an EMBL/GenBank/DDBJ whole genome shotgun (WGS) entry which is preliminary data.</text>
</comment>
<protein>
    <submittedName>
        <fullName evidence="8">Tight adherence protein C</fullName>
    </submittedName>
</protein>
<evidence type="ECO:0000256" key="6">
    <source>
        <dbReference type="SAM" id="Phobius"/>
    </source>
</evidence>
<comment type="subcellular location">
    <subcellularLocation>
        <location evidence="1">Cell membrane</location>
        <topology evidence="1">Multi-pass membrane protein</topology>
    </subcellularLocation>
</comment>
<name>A0ABT9SEB6_9BURK</name>
<evidence type="ECO:0000313" key="9">
    <source>
        <dbReference type="Proteomes" id="UP001226867"/>
    </source>
</evidence>
<organism evidence="8 9">
    <name type="scientific">Variovorax ginsengisoli</name>
    <dbReference type="NCBI Taxonomy" id="363844"/>
    <lineage>
        <taxon>Bacteria</taxon>
        <taxon>Pseudomonadati</taxon>
        <taxon>Pseudomonadota</taxon>
        <taxon>Betaproteobacteria</taxon>
        <taxon>Burkholderiales</taxon>
        <taxon>Comamonadaceae</taxon>
        <taxon>Variovorax</taxon>
    </lineage>
</organism>
<proteinExistence type="predicted"/>
<dbReference type="InterPro" id="IPR018076">
    <property type="entry name" value="T2SS_GspF_dom"/>
</dbReference>
<evidence type="ECO:0000256" key="1">
    <source>
        <dbReference type="ARBA" id="ARBA00004651"/>
    </source>
</evidence>
<evidence type="ECO:0000256" key="2">
    <source>
        <dbReference type="ARBA" id="ARBA00022475"/>
    </source>
</evidence>
<feature type="transmembrane region" description="Helical" evidence="6">
    <location>
        <begin position="115"/>
        <end position="136"/>
    </location>
</feature>
<dbReference type="EMBL" id="JAUSRO010000021">
    <property type="protein sequence ID" value="MDP9902709.1"/>
    <property type="molecule type" value="Genomic_DNA"/>
</dbReference>
<keyword evidence="5 6" id="KW-0472">Membrane</keyword>
<evidence type="ECO:0000313" key="8">
    <source>
        <dbReference type="EMBL" id="MDP9902709.1"/>
    </source>
</evidence>
<accession>A0ABT9SEB6</accession>
<keyword evidence="4 6" id="KW-1133">Transmembrane helix</keyword>
<dbReference type="PANTHER" id="PTHR35007">
    <property type="entry name" value="INTEGRAL MEMBRANE PROTEIN-RELATED"/>
    <property type="match status" value="1"/>
</dbReference>
<feature type="transmembrane region" description="Helical" evidence="6">
    <location>
        <begin position="296"/>
        <end position="319"/>
    </location>
</feature>
<dbReference type="Proteomes" id="UP001226867">
    <property type="component" value="Unassembled WGS sequence"/>
</dbReference>
<reference evidence="8 9" key="1">
    <citation type="submission" date="2023-07" db="EMBL/GenBank/DDBJ databases">
        <title>Sorghum-associated microbial communities from plants grown in Nebraska, USA.</title>
        <authorList>
            <person name="Schachtman D."/>
        </authorList>
    </citation>
    <scope>NUCLEOTIDE SEQUENCE [LARGE SCALE GENOMIC DNA]</scope>
    <source>
        <strain evidence="8 9">DS1607</strain>
    </source>
</reference>
<dbReference type="RefSeq" id="WP_307692446.1">
    <property type="nucleotide sequence ID" value="NZ_JAUSRO010000021.1"/>
</dbReference>
<sequence>MTADQLTVLSLSLFALGLLIAAGLLVLREVQRARSGQTLGRAIQRGLAAQKSEGWQPANKAPLRTSADDAPLMGTQPMQELPAHWLQSGIGRALVADEDRRLIDQCGFESVRAQLGFLVIRSFLALALPALGYVAVQTGTVKLNAALVMAFACIVGFMAPKWVLGRIAAGRREQVAGELPLFVDLLRLLQGVGLSLDQSLQIMADDFGHVLRILAKELAIANRQYGQGRTREHSLQRLASLHDNENLAGLVALLVQVDRHGGAVQEPLHQFSERLRESRRSELKGRIGRITVKMTGVMVTTLLPALIIVTAGPGFLAVIRSLGAIAK</sequence>
<evidence type="ECO:0000259" key="7">
    <source>
        <dbReference type="Pfam" id="PF00482"/>
    </source>
</evidence>
<keyword evidence="9" id="KW-1185">Reference proteome</keyword>
<evidence type="ECO:0000256" key="5">
    <source>
        <dbReference type="ARBA" id="ARBA00023136"/>
    </source>
</evidence>
<evidence type="ECO:0000256" key="4">
    <source>
        <dbReference type="ARBA" id="ARBA00022989"/>
    </source>
</evidence>
<feature type="transmembrane region" description="Helical" evidence="6">
    <location>
        <begin position="142"/>
        <end position="164"/>
    </location>
</feature>
<keyword evidence="2" id="KW-1003">Cell membrane</keyword>
<evidence type="ECO:0000256" key="3">
    <source>
        <dbReference type="ARBA" id="ARBA00022692"/>
    </source>
</evidence>
<feature type="transmembrane region" description="Helical" evidence="6">
    <location>
        <begin position="6"/>
        <end position="27"/>
    </location>
</feature>